<gene>
    <name evidence="7" type="ORF">Scep_008140</name>
</gene>
<dbReference type="AlphaFoldDB" id="A0AAP0KB40"/>
<evidence type="ECO:0000256" key="1">
    <source>
        <dbReference type="ARBA" id="ARBA00022723"/>
    </source>
</evidence>
<organism evidence="7 8">
    <name type="scientific">Stephania cephalantha</name>
    <dbReference type="NCBI Taxonomy" id="152367"/>
    <lineage>
        <taxon>Eukaryota</taxon>
        <taxon>Viridiplantae</taxon>
        <taxon>Streptophyta</taxon>
        <taxon>Embryophyta</taxon>
        <taxon>Tracheophyta</taxon>
        <taxon>Spermatophyta</taxon>
        <taxon>Magnoliopsida</taxon>
        <taxon>Ranunculales</taxon>
        <taxon>Menispermaceae</taxon>
        <taxon>Menispermoideae</taxon>
        <taxon>Cissampelideae</taxon>
        <taxon>Stephania</taxon>
    </lineage>
</organism>
<keyword evidence="1" id="KW-0479">Metal-binding</keyword>
<feature type="transmembrane region" description="Helical" evidence="5">
    <location>
        <begin position="448"/>
        <end position="469"/>
    </location>
</feature>
<keyword evidence="5" id="KW-1133">Transmembrane helix</keyword>
<keyword evidence="5" id="KW-0472">Membrane</keyword>
<dbReference type="InterPro" id="IPR013083">
    <property type="entry name" value="Znf_RING/FYVE/PHD"/>
</dbReference>
<comment type="caution">
    <text evidence="7">The sequence shown here is derived from an EMBL/GenBank/DDBJ whole genome shotgun (WGS) entry which is preliminary data.</text>
</comment>
<dbReference type="InterPro" id="IPR011016">
    <property type="entry name" value="Znf_RING-CH"/>
</dbReference>
<name>A0AAP0KB40_9MAGN</name>
<evidence type="ECO:0000256" key="2">
    <source>
        <dbReference type="ARBA" id="ARBA00022771"/>
    </source>
</evidence>
<dbReference type="Proteomes" id="UP001419268">
    <property type="component" value="Unassembled WGS sequence"/>
</dbReference>
<dbReference type="GO" id="GO:0006511">
    <property type="term" value="P:ubiquitin-dependent protein catabolic process"/>
    <property type="evidence" value="ECO:0007669"/>
    <property type="project" value="TreeGrafter"/>
</dbReference>
<evidence type="ECO:0000256" key="3">
    <source>
        <dbReference type="ARBA" id="ARBA00022833"/>
    </source>
</evidence>
<dbReference type="GO" id="GO:0005634">
    <property type="term" value="C:nucleus"/>
    <property type="evidence" value="ECO:0007669"/>
    <property type="project" value="TreeGrafter"/>
</dbReference>
<evidence type="ECO:0000313" key="8">
    <source>
        <dbReference type="Proteomes" id="UP001419268"/>
    </source>
</evidence>
<dbReference type="PANTHER" id="PTHR45931:SF16">
    <property type="entry name" value="RING_U-BOX SUPERFAMILY PROTEIN"/>
    <property type="match status" value="1"/>
</dbReference>
<dbReference type="GO" id="GO:0061630">
    <property type="term" value="F:ubiquitin protein ligase activity"/>
    <property type="evidence" value="ECO:0007669"/>
    <property type="project" value="TreeGrafter"/>
</dbReference>
<dbReference type="Gene3D" id="3.30.40.10">
    <property type="entry name" value="Zinc/RING finger domain, C3HC4 (zinc finger)"/>
    <property type="match status" value="2"/>
</dbReference>
<dbReference type="Pfam" id="PF13639">
    <property type="entry name" value="zf-RING_2"/>
    <property type="match status" value="2"/>
</dbReference>
<evidence type="ECO:0000256" key="4">
    <source>
        <dbReference type="PROSITE-ProRule" id="PRU00175"/>
    </source>
</evidence>
<accession>A0AAP0KB40</accession>
<evidence type="ECO:0000313" key="7">
    <source>
        <dbReference type="EMBL" id="KAK9149383.1"/>
    </source>
</evidence>
<dbReference type="SMART" id="SM00184">
    <property type="entry name" value="RING"/>
    <property type="match status" value="2"/>
</dbReference>
<dbReference type="CDD" id="cd16454">
    <property type="entry name" value="RING-H2_PA-TM-RING"/>
    <property type="match status" value="1"/>
</dbReference>
<dbReference type="InterPro" id="IPR001841">
    <property type="entry name" value="Znf_RING"/>
</dbReference>
<evidence type="ECO:0000256" key="5">
    <source>
        <dbReference type="SAM" id="Phobius"/>
    </source>
</evidence>
<proteinExistence type="predicted"/>
<dbReference type="PANTHER" id="PTHR45931">
    <property type="entry name" value="SI:CH211-59O9.10"/>
    <property type="match status" value="1"/>
</dbReference>
<keyword evidence="8" id="KW-1185">Reference proteome</keyword>
<dbReference type="GO" id="GO:0008270">
    <property type="term" value="F:zinc ion binding"/>
    <property type="evidence" value="ECO:0007669"/>
    <property type="project" value="UniProtKB-KW"/>
</dbReference>
<evidence type="ECO:0000259" key="6">
    <source>
        <dbReference type="PROSITE" id="PS50089"/>
    </source>
</evidence>
<dbReference type="PROSITE" id="PS50089">
    <property type="entry name" value="ZF_RING_2"/>
    <property type="match status" value="2"/>
</dbReference>
<sequence>MLASAEEASIGFVPASKNAVDNLEKMMLEPNVFGGYDGSSCRICLEDMEIGSEVTRMPCSHVFHPSCIDSWLGTNHVCPMCRFKLPRETNNNCSDGGFQYLDHFMPKSALKCRRDRRLGIGELIGSDSVSGSRARIEVPPGHEKENPEFQFEFFHRHVHRYYVNPNRERSLDCENCGITRYSVKIDPYSSTKDCPKPLEKAVLDAFVELRVIDATCNNNNNNVRDNAIREVIISSLVRRAEMLATDALNKGRKKMGMEIEIVLRSNYVYDEEAAMQAAMLASAEEASVGFVPASKNAVDNLEKMMLEPNVFGGCDGSSCRICLEDMEIGSEVTRMPCSHVFHPGCIDTWLGTNHSWSADGWGGAMEREFTAMRVGSSRIYQLHGLKPLKWYEVKISYPASSESGGGLYVLVSVEPAGFVAFPNVQERQDVIYNIVCDELLLYGITHKAFWVGVLVLLCLGVALVVPQFLPPYLLQKNKDKADA</sequence>
<dbReference type="InterPro" id="IPR051834">
    <property type="entry name" value="RING_finger_E3_ligase"/>
</dbReference>
<keyword evidence="3" id="KW-0862">Zinc</keyword>
<dbReference type="SUPFAM" id="SSF57850">
    <property type="entry name" value="RING/U-box"/>
    <property type="match status" value="2"/>
</dbReference>
<feature type="domain" description="RING-type" evidence="6">
    <location>
        <begin position="41"/>
        <end position="82"/>
    </location>
</feature>
<keyword evidence="2 4" id="KW-0863">Zinc-finger</keyword>
<reference evidence="7 8" key="1">
    <citation type="submission" date="2024-01" db="EMBL/GenBank/DDBJ databases">
        <title>Genome assemblies of Stephania.</title>
        <authorList>
            <person name="Yang L."/>
        </authorList>
    </citation>
    <scope>NUCLEOTIDE SEQUENCE [LARGE SCALE GENOMIC DNA]</scope>
    <source>
        <strain evidence="7">JXDWG</strain>
        <tissue evidence="7">Leaf</tissue>
    </source>
</reference>
<protein>
    <recommendedName>
        <fullName evidence="6">RING-type domain-containing protein</fullName>
    </recommendedName>
</protein>
<dbReference type="EMBL" id="JBBNAG010000003">
    <property type="protein sequence ID" value="KAK9149383.1"/>
    <property type="molecule type" value="Genomic_DNA"/>
</dbReference>
<feature type="domain" description="RING-type" evidence="6">
    <location>
        <begin position="319"/>
        <end position="349"/>
    </location>
</feature>
<dbReference type="SMART" id="SM00744">
    <property type="entry name" value="RINGv"/>
    <property type="match status" value="1"/>
</dbReference>
<keyword evidence="5" id="KW-0812">Transmembrane</keyword>